<name>A0A1G8MD46_9MICC</name>
<protein>
    <submittedName>
        <fullName evidence="4">NADH-FMN oxidoreductase RutF, flavin reductase (DIM6/NTAB) family</fullName>
    </submittedName>
</protein>
<dbReference type="RefSeq" id="WP_090587720.1">
    <property type="nucleotide sequence ID" value="NZ_FNDT01000017.1"/>
</dbReference>
<dbReference type="PANTHER" id="PTHR30466:SF11">
    <property type="entry name" value="FLAVIN-DEPENDENT MONOOXYGENASE, REDUCTASE SUBUNIT HSAB"/>
    <property type="match status" value="1"/>
</dbReference>
<dbReference type="InterPro" id="IPR012349">
    <property type="entry name" value="Split_barrel_FMN-bd"/>
</dbReference>
<evidence type="ECO:0000256" key="1">
    <source>
        <dbReference type="ARBA" id="ARBA00008898"/>
    </source>
</evidence>
<sequence length="162" mass="17179">MAPFPGGGKTQREVLGRFCSGITVVTAVTDDGPVGFTCQSFASLSLDPPLVSFNPARTSTTWPLIREAGSFCINVLSVEQKDISNAFARSGADRFAGVRWSPAPSGAPILDGGIAWADCTLWAEYDGGDHTIVAALVHALDEGVDEDPLLFYRGGYGIPSRW</sequence>
<comment type="similarity">
    <text evidence="1">Belongs to the non-flavoprotein flavin reductase family.</text>
</comment>
<proteinExistence type="inferred from homology"/>
<accession>A0A1G8MD46</accession>
<feature type="domain" description="Flavin reductase like" evidence="3">
    <location>
        <begin position="15"/>
        <end position="158"/>
    </location>
</feature>
<dbReference type="STRING" id="335973.SAMN04488693_11737"/>
<dbReference type="Pfam" id="PF01613">
    <property type="entry name" value="Flavin_Reduct"/>
    <property type="match status" value="1"/>
</dbReference>
<dbReference type="EMBL" id="FNDT01000017">
    <property type="protein sequence ID" value="SDI65822.1"/>
    <property type="molecule type" value="Genomic_DNA"/>
</dbReference>
<evidence type="ECO:0000259" key="3">
    <source>
        <dbReference type="SMART" id="SM00903"/>
    </source>
</evidence>
<gene>
    <name evidence="4" type="ORF">SAMN04488693_11737</name>
</gene>
<dbReference type="AlphaFoldDB" id="A0A1G8MD46"/>
<dbReference type="OrthoDB" id="9792858at2"/>
<dbReference type="InterPro" id="IPR050268">
    <property type="entry name" value="NADH-dep_flavin_reductase"/>
</dbReference>
<dbReference type="PANTHER" id="PTHR30466">
    <property type="entry name" value="FLAVIN REDUCTASE"/>
    <property type="match status" value="1"/>
</dbReference>
<dbReference type="SUPFAM" id="SSF50475">
    <property type="entry name" value="FMN-binding split barrel"/>
    <property type="match status" value="1"/>
</dbReference>
<evidence type="ECO:0000313" key="4">
    <source>
        <dbReference type="EMBL" id="SDI65822.1"/>
    </source>
</evidence>
<dbReference type="GO" id="GO:0010181">
    <property type="term" value="F:FMN binding"/>
    <property type="evidence" value="ECO:0007669"/>
    <property type="project" value="InterPro"/>
</dbReference>
<organism evidence="4 5">
    <name type="scientific">Arthrobacter subterraneus</name>
    <dbReference type="NCBI Taxonomy" id="335973"/>
    <lineage>
        <taxon>Bacteria</taxon>
        <taxon>Bacillati</taxon>
        <taxon>Actinomycetota</taxon>
        <taxon>Actinomycetes</taxon>
        <taxon>Micrococcales</taxon>
        <taxon>Micrococcaceae</taxon>
        <taxon>Arthrobacter</taxon>
    </lineage>
</organism>
<dbReference type="Proteomes" id="UP000199258">
    <property type="component" value="Unassembled WGS sequence"/>
</dbReference>
<keyword evidence="5" id="KW-1185">Reference proteome</keyword>
<dbReference type="GO" id="GO:0042602">
    <property type="term" value="F:riboflavin reductase (NADPH) activity"/>
    <property type="evidence" value="ECO:0007669"/>
    <property type="project" value="TreeGrafter"/>
</dbReference>
<reference evidence="4 5" key="1">
    <citation type="submission" date="2016-10" db="EMBL/GenBank/DDBJ databases">
        <authorList>
            <person name="de Groot N.N."/>
        </authorList>
    </citation>
    <scope>NUCLEOTIDE SEQUENCE [LARGE SCALE GENOMIC DNA]</scope>
    <source>
        <strain evidence="4 5">NP_1H</strain>
    </source>
</reference>
<dbReference type="SMART" id="SM00903">
    <property type="entry name" value="Flavin_Reduct"/>
    <property type="match status" value="1"/>
</dbReference>
<evidence type="ECO:0000313" key="5">
    <source>
        <dbReference type="Proteomes" id="UP000199258"/>
    </source>
</evidence>
<keyword evidence="2" id="KW-0560">Oxidoreductase</keyword>
<evidence type="ECO:0000256" key="2">
    <source>
        <dbReference type="ARBA" id="ARBA00023002"/>
    </source>
</evidence>
<dbReference type="Gene3D" id="2.30.110.10">
    <property type="entry name" value="Electron Transport, Fmn-binding Protein, Chain A"/>
    <property type="match status" value="1"/>
</dbReference>
<dbReference type="InterPro" id="IPR002563">
    <property type="entry name" value="Flavin_Rdtase-like_dom"/>
</dbReference>